<dbReference type="PROSITE" id="PS50893">
    <property type="entry name" value="ABC_TRANSPORTER_2"/>
    <property type="match status" value="1"/>
</dbReference>
<keyword evidence="2" id="KW-0547">Nucleotide-binding</keyword>
<comment type="caution">
    <text evidence="5">The sequence shown here is derived from an EMBL/GenBank/DDBJ whole genome shotgun (WGS) entry which is preliminary data.</text>
</comment>
<keyword evidence="6" id="KW-1185">Reference proteome</keyword>
<dbReference type="InterPro" id="IPR027417">
    <property type="entry name" value="P-loop_NTPase"/>
</dbReference>
<proteinExistence type="predicted"/>
<dbReference type="Proteomes" id="UP001189429">
    <property type="component" value="Unassembled WGS sequence"/>
</dbReference>
<dbReference type="InterPro" id="IPR050611">
    <property type="entry name" value="ABCF"/>
</dbReference>
<dbReference type="PANTHER" id="PTHR19211">
    <property type="entry name" value="ATP-BINDING TRANSPORT PROTEIN-RELATED"/>
    <property type="match status" value="1"/>
</dbReference>
<evidence type="ECO:0000256" key="2">
    <source>
        <dbReference type="ARBA" id="ARBA00022741"/>
    </source>
</evidence>
<dbReference type="SUPFAM" id="SSF52540">
    <property type="entry name" value="P-loop containing nucleoside triphosphate hydrolases"/>
    <property type="match status" value="1"/>
</dbReference>
<dbReference type="CDD" id="cd03221">
    <property type="entry name" value="ABCF_EF-3"/>
    <property type="match status" value="1"/>
</dbReference>
<sequence length="297" mass="31847">MVNQVREVGGRLSSMIGERSSEPAASTPSGAGQTAGLLCDCTFTLACGAATLLVGANLRLERGRIYGFVGGNDSGKSTILRAIHERRVSDFPPMEEVVTTLVEHGVGEKHPECEMTPVGTVADLLADEMIRSLKLSEYEVARALGEWGFQREGRLRRPIRTLSGGWRMKLGLARAMLQSADLLLLDEPTGHLDVEHIAWLAEYVQGLRADRSPAVSTLIVSHDSSFLDRVCTDIIHVDGNRLHAHAGDFSSFLAKVPDARLGTGSAGEPEKVLAAFTLPEPGHSDRWRASALGGGAS</sequence>
<organism evidence="5 6">
    <name type="scientific">Prorocentrum cordatum</name>
    <dbReference type="NCBI Taxonomy" id="2364126"/>
    <lineage>
        <taxon>Eukaryota</taxon>
        <taxon>Sar</taxon>
        <taxon>Alveolata</taxon>
        <taxon>Dinophyceae</taxon>
        <taxon>Prorocentrales</taxon>
        <taxon>Prorocentraceae</taxon>
        <taxon>Prorocentrum</taxon>
    </lineage>
</organism>
<accession>A0ABN9VF71</accession>
<gene>
    <name evidence="5" type="ORF">PCOR1329_LOCUS56685</name>
</gene>
<dbReference type="Pfam" id="PF00005">
    <property type="entry name" value="ABC_tran"/>
    <property type="match status" value="1"/>
</dbReference>
<evidence type="ECO:0000259" key="4">
    <source>
        <dbReference type="PROSITE" id="PS50893"/>
    </source>
</evidence>
<dbReference type="PROSITE" id="PS00211">
    <property type="entry name" value="ABC_TRANSPORTER_1"/>
    <property type="match status" value="1"/>
</dbReference>
<keyword evidence="3" id="KW-0067">ATP-binding</keyword>
<dbReference type="InterPro" id="IPR017871">
    <property type="entry name" value="ABC_transporter-like_CS"/>
</dbReference>
<protein>
    <recommendedName>
        <fullName evidence="4">ABC transporter domain-containing protein</fullName>
    </recommendedName>
</protein>
<dbReference type="PANTHER" id="PTHR19211:SF14">
    <property type="entry name" value="ATP-BINDING CASSETTE SUB-FAMILY F MEMBER 1"/>
    <property type="match status" value="1"/>
</dbReference>
<dbReference type="InterPro" id="IPR003593">
    <property type="entry name" value="AAA+_ATPase"/>
</dbReference>
<evidence type="ECO:0000313" key="5">
    <source>
        <dbReference type="EMBL" id="CAK0870630.1"/>
    </source>
</evidence>
<evidence type="ECO:0000256" key="3">
    <source>
        <dbReference type="ARBA" id="ARBA00022840"/>
    </source>
</evidence>
<evidence type="ECO:0000313" key="6">
    <source>
        <dbReference type="Proteomes" id="UP001189429"/>
    </source>
</evidence>
<dbReference type="Gene3D" id="3.40.50.300">
    <property type="entry name" value="P-loop containing nucleotide triphosphate hydrolases"/>
    <property type="match status" value="1"/>
</dbReference>
<name>A0ABN9VF71_9DINO</name>
<evidence type="ECO:0000256" key="1">
    <source>
        <dbReference type="ARBA" id="ARBA00022737"/>
    </source>
</evidence>
<keyword evidence="1" id="KW-0677">Repeat</keyword>
<dbReference type="InterPro" id="IPR003439">
    <property type="entry name" value="ABC_transporter-like_ATP-bd"/>
</dbReference>
<reference evidence="5" key="1">
    <citation type="submission" date="2023-10" db="EMBL/GenBank/DDBJ databases">
        <authorList>
            <person name="Chen Y."/>
            <person name="Shah S."/>
            <person name="Dougan E. K."/>
            <person name="Thang M."/>
            <person name="Chan C."/>
        </authorList>
    </citation>
    <scope>NUCLEOTIDE SEQUENCE [LARGE SCALE GENOMIC DNA]</scope>
</reference>
<dbReference type="SMART" id="SM00382">
    <property type="entry name" value="AAA"/>
    <property type="match status" value="1"/>
</dbReference>
<dbReference type="EMBL" id="CAUYUJ010016982">
    <property type="protein sequence ID" value="CAK0870630.1"/>
    <property type="molecule type" value="Genomic_DNA"/>
</dbReference>
<feature type="domain" description="ABC transporter" evidence="4">
    <location>
        <begin position="36"/>
        <end position="264"/>
    </location>
</feature>